<keyword evidence="4 8" id="KW-1133">Transmembrane helix</keyword>
<evidence type="ECO:0000256" key="8">
    <source>
        <dbReference type="SAM" id="Phobius"/>
    </source>
</evidence>
<feature type="non-terminal residue" evidence="11">
    <location>
        <position position="1"/>
    </location>
</feature>
<evidence type="ECO:0000256" key="2">
    <source>
        <dbReference type="ARBA" id="ARBA00007200"/>
    </source>
</evidence>
<evidence type="ECO:0000259" key="9">
    <source>
        <dbReference type="PROSITE" id="PS50095"/>
    </source>
</evidence>
<dbReference type="Gene3D" id="2.60.60.20">
    <property type="entry name" value="PLAT/LH2 domain"/>
    <property type="match status" value="1"/>
</dbReference>
<feature type="transmembrane region" description="Helical" evidence="8">
    <location>
        <begin position="281"/>
        <end position="299"/>
    </location>
</feature>
<dbReference type="InterPro" id="IPR046338">
    <property type="entry name" value="GAIN_dom_sf"/>
</dbReference>
<feature type="domain" description="PLAT" evidence="9">
    <location>
        <begin position="115"/>
        <end position="235"/>
    </location>
</feature>
<evidence type="ECO:0000313" key="12">
    <source>
        <dbReference type="Proteomes" id="UP000001593"/>
    </source>
</evidence>
<dbReference type="Proteomes" id="UP000001593">
    <property type="component" value="Unassembled WGS sequence"/>
</dbReference>
<dbReference type="EMBL" id="DS469516">
    <property type="protein sequence ID" value="EDO48029.1"/>
    <property type="molecule type" value="Genomic_DNA"/>
</dbReference>
<proteinExistence type="inferred from homology"/>
<dbReference type="InterPro" id="IPR051223">
    <property type="entry name" value="Polycystin"/>
</dbReference>
<dbReference type="PANTHER" id="PTHR10877">
    <property type="entry name" value="POLYCYSTIN FAMILY MEMBER"/>
    <property type="match status" value="1"/>
</dbReference>
<protein>
    <recommendedName>
        <fullName evidence="13">Polycystic kidney disease protein 1-like 2</fullName>
    </recommendedName>
</protein>
<dbReference type="HOGENOM" id="CLU_009624_1_0_1"/>
<dbReference type="PhylomeDB" id="A7RKQ6"/>
<evidence type="ECO:0000256" key="7">
    <source>
        <dbReference type="PROSITE-ProRule" id="PRU00152"/>
    </source>
</evidence>
<evidence type="ECO:0000256" key="1">
    <source>
        <dbReference type="ARBA" id="ARBA00004370"/>
    </source>
</evidence>
<dbReference type="STRING" id="45351.A7RKQ6"/>
<accession>A7RKQ6</accession>
<sequence>MKVTLPGCLFWSEDEQKWLGAGCMAGAQTTATSLQCLCDHLTAFGGSMIVAPNPIDFNKVFLEMSRLGESGNVAVLATIVSILTGYLVIIVIVRKADRNDLRKVRLCSDYTASCCTYKITVQTGIWRNAGTTSDVTFTITGQEGKSDSITIRHADVIPRVALARGNEDVFLVHLPKSLGSLKHLHIWHDNSGDDPDWFLSKIVIEEMGADASWVFACNSWLAVAKDNGSTVRLLRAAKLEDMTQFKHAFNSQRSQNFAEGHLWLSVATKPPNNLFTRAQRATCCLTLFFSVLIVNAMFYNL</sequence>
<keyword evidence="3 8" id="KW-0812">Transmembrane</keyword>
<dbReference type="GO" id="GO:0050982">
    <property type="term" value="P:detection of mechanical stimulus"/>
    <property type="evidence" value="ECO:0000318"/>
    <property type="project" value="GO_Central"/>
</dbReference>
<dbReference type="InterPro" id="IPR001024">
    <property type="entry name" value="PLAT/LH2_dom"/>
</dbReference>
<name>A7RKQ6_NEMVE</name>
<evidence type="ECO:0000256" key="5">
    <source>
        <dbReference type="ARBA" id="ARBA00023136"/>
    </source>
</evidence>
<dbReference type="Pfam" id="PF01825">
    <property type="entry name" value="GPS"/>
    <property type="match status" value="1"/>
</dbReference>
<evidence type="ECO:0000256" key="6">
    <source>
        <dbReference type="ARBA" id="ARBA00023157"/>
    </source>
</evidence>
<dbReference type="SMART" id="SM00308">
    <property type="entry name" value="LH2"/>
    <property type="match status" value="1"/>
</dbReference>
<comment type="subcellular location">
    <subcellularLocation>
        <location evidence="1">Membrane</location>
    </subcellularLocation>
</comment>
<dbReference type="InParanoid" id="A7RKQ6"/>
<dbReference type="eggNOG" id="KOG3599">
    <property type="taxonomic scope" value="Eukaryota"/>
</dbReference>
<dbReference type="SMART" id="SM00303">
    <property type="entry name" value="GPS"/>
    <property type="match status" value="1"/>
</dbReference>
<dbReference type="PROSITE" id="PS50095">
    <property type="entry name" value="PLAT"/>
    <property type="match status" value="1"/>
</dbReference>
<feature type="transmembrane region" description="Helical" evidence="8">
    <location>
        <begin position="73"/>
        <end position="93"/>
    </location>
</feature>
<dbReference type="PROSITE" id="PS50221">
    <property type="entry name" value="GAIN_B"/>
    <property type="match status" value="1"/>
</dbReference>
<keyword evidence="6" id="KW-1015">Disulfide bond</keyword>
<comment type="similarity">
    <text evidence="2">Belongs to the polycystin family.</text>
</comment>
<dbReference type="PANTHER" id="PTHR10877:SF150">
    <property type="entry name" value="REJ DOMAIN-CONTAINING PROTEIN"/>
    <property type="match status" value="1"/>
</dbReference>
<dbReference type="InterPro" id="IPR057244">
    <property type="entry name" value="GAIN_B"/>
</dbReference>
<dbReference type="OMA" id="LWISFAS"/>
<dbReference type="Gene3D" id="2.60.220.50">
    <property type="match status" value="1"/>
</dbReference>
<evidence type="ECO:0000256" key="4">
    <source>
        <dbReference type="ARBA" id="ARBA00022989"/>
    </source>
</evidence>
<organism evidence="11 12">
    <name type="scientific">Nematostella vectensis</name>
    <name type="common">Starlet sea anemone</name>
    <dbReference type="NCBI Taxonomy" id="45351"/>
    <lineage>
        <taxon>Eukaryota</taxon>
        <taxon>Metazoa</taxon>
        <taxon>Cnidaria</taxon>
        <taxon>Anthozoa</taxon>
        <taxon>Hexacorallia</taxon>
        <taxon>Actiniaria</taxon>
        <taxon>Edwardsiidae</taxon>
        <taxon>Nematostella</taxon>
    </lineage>
</organism>
<dbReference type="GO" id="GO:0016020">
    <property type="term" value="C:membrane"/>
    <property type="evidence" value="ECO:0000318"/>
    <property type="project" value="GO_Central"/>
</dbReference>
<evidence type="ECO:0000259" key="10">
    <source>
        <dbReference type="PROSITE" id="PS50221"/>
    </source>
</evidence>
<keyword evidence="12" id="KW-1185">Reference proteome</keyword>
<evidence type="ECO:0008006" key="13">
    <source>
        <dbReference type="Google" id="ProtNLM"/>
    </source>
</evidence>
<comment type="caution">
    <text evidence="7">Lacks conserved residue(s) required for the propagation of feature annotation.</text>
</comment>
<evidence type="ECO:0000256" key="3">
    <source>
        <dbReference type="ARBA" id="ARBA00022692"/>
    </source>
</evidence>
<dbReference type="InterPro" id="IPR000203">
    <property type="entry name" value="GPS"/>
</dbReference>
<dbReference type="GO" id="GO:0005262">
    <property type="term" value="F:calcium channel activity"/>
    <property type="evidence" value="ECO:0000318"/>
    <property type="project" value="GO_Central"/>
</dbReference>
<evidence type="ECO:0000313" key="11">
    <source>
        <dbReference type="EMBL" id="EDO48029.1"/>
    </source>
</evidence>
<dbReference type="Pfam" id="PF01477">
    <property type="entry name" value="PLAT"/>
    <property type="match status" value="1"/>
</dbReference>
<gene>
    <name evidence="11" type="ORF">NEMVEDRAFT_v1g84776</name>
</gene>
<dbReference type="AlphaFoldDB" id="A7RKQ6"/>
<reference evidence="11 12" key="1">
    <citation type="journal article" date="2007" name="Science">
        <title>Sea anemone genome reveals ancestral eumetazoan gene repertoire and genomic organization.</title>
        <authorList>
            <person name="Putnam N.H."/>
            <person name="Srivastava M."/>
            <person name="Hellsten U."/>
            <person name="Dirks B."/>
            <person name="Chapman J."/>
            <person name="Salamov A."/>
            <person name="Terry A."/>
            <person name="Shapiro H."/>
            <person name="Lindquist E."/>
            <person name="Kapitonov V.V."/>
            <person name="Jurka J."/>
            <person name="Genikhovich G."/>
            <person name="Grigoriev I.V."/>
            <person name="Lucas S.M."/>
            <person name="Steele R.E."/>
            <person name="Finnerty J.R."/>
            <person name="Technau U."/>
            <person name="Martindale M.Q."/>
            <person name="Rokhsar D.S."/>
        </authorList>
    </citation>
    <scope>NUCLEOTIDE SEQUENCE [LARGE SCALE GENOMIC DNA]</scope>
    <source>
        <strain evidence="12">CH2 X CH6</strain>
    </source>
</reference>
<dbReference type="SUPFAM" id="SSF49723">
    <property type="entry name" value="Lipase/lipooxygenase domain (PLAT/LH2 domain)"/>
    <property type="match status" value="1"/>
</dbReference>
<feature type="domain" description="GAIN-B" evidence="10">
    <location>
        <begin position="1"/>
        <end position="56"/>
    </location>
</feature>
<keyword evidence="5 8" id="KW-0472">Membrane</keyword>
<dbReference type="InterPro" id="IPR036392">
    <property type="entry name" value="PLAT/LH2_dom_sf"/>
</dbReference>